<keyword evidence="1" id="KW-0472">Membrane</keyword>
<accession>A0A6M0K3D7</accession>
<keyword evidence="4" id="KW-1185">Reference proteome</keyword>
<dbReference type="PANTHER" id="PTHR36698:SF3">
    <property type="entry name" value="ABC-TYPE TRANSPORT AUXILIARY LIPOPROTEIN COMPONENT DOMAIN-CONTAINING PROTEIN"/>
    <property type="match status" value="1"/>
</dbReference>
<organism evidence="3 4">
    <name type="scientific">Thiorhodococcus minor</name>
    <dbReference type="NCBI Taxonomy" id="57489"/>
    <lineage>
        <taxon>Bacteria</taxon>
        <taxon>Pseudomonadati</taxon>
        <taxon>Pseudomonadota</taxon>
        <taxon>Gammaproteobacteria</taxon>
        <taxon>Chromatiales</taxon>
        <taxon>Chromatiaceae</taxon>
        <taxon>Thiorhodococcus</taxon>
    </lineage>
</organism>
<keyword evidence="1" id="KW-0812">Transmembrane</keyword>
<dbReference type="Proteomes" id="UP000483379">
    <property type="component" value="Unassembled WGS sequence"/>
</dbReference>
<gene>
    <name evidence="3" type="ORF">G3446_18195</name>
</gene>
<reference evidence="3 4" key="1">
    <citation type="submission" date="2020-02" db="EMBL/GenBank/DDBJ databases">
        <title>Genome sequences of Thiorhodococcus mannitoliphagus and Thiorhodococcus minor, purple sulfur photosynthetic bacteria in the gammaproteobacterial family, Chromatiaceae.</title>
        <authorList>
            <person name="Aviles F.A."/>
            <person name="Meyer T.E."/>
            <person name="Kyndt J.A."/>
        </authorList>
    </citation>
    <scope>NUCLEOTIDE SEQUENCE [LARGE SCALE GENOMIC DNA]</scope>
    <source>
        <strain evidence="3 4">DSM 11518</strain>
    </source>
</reference>
<evidence type="ECO:0000259" key="2">
    <source>
        <dbReference type="Pfam" id="PF02470"/>
    </source>
</evidence>
<sequence>MDEGKGLFRLGLFVILSLVTLMAILFVLGGRSLFQPSFVFETYFDGSVAGLEIGAPVQFRGVPLGQVSAIAGSGAIYEQDVPVDQRKGYIVVEAKVSGDPGQVEQWHEELDAYIKRGLRAQTQLAGVTGQQYLSLDFFAPAKHPPLEIAWTPRHPYVPSAPSIAGQIIGKLQKLMASLDETDIQALGENLNVLVATLNTKLAELPVSTLSADIAAVLQEARTTLARLDGALAEAPVDAAVRNIASAASRLDALLAAPGIEQTVANSAALSGRLRDLAESGSIERVVKDLDRAIQRIDALVGDNQYDVRVMVRDLRATADNLRALSESVKRHPSGFIFGGPPEKVELPWSD</sequence>
<keyword evidence="1" id="KW-1133">Transmembrane helix</keyword>
<evidence type="ECO:0000313" key="4">
    <source>
        <dbReference type="Proteomes" id="UP000483379"/>
    </source>
</evidence>
<evidence type="ECO:0000313" key="3">
    <source>
        <dbReference type="EMBL" id="NEV63794.1"/>
    </source>
</evidence>
<proteinExistence type="predicted"/>
<dbReference type="InterPro" id="IPR003399">
    <property type="entry name" value="Mce/MlaD"/>
</dbReference>
<dbReference type="RefSeq" id="WP_164454255.1">
    <property type="nucleotide sequence ID" value="NZ_JAAIJQ010000062.1"/>
</dbReference>
<feature type="domain" description="Mce/MlaD" evidence="2">
    <location>
        <begin position="47"/>
        <end position="137"/>
    </location>
</feature>
<comment type="caution">
    <text evidence="3">The sequence shown here is derived from an EMBL/GenBank/DDBJ whole genome shotgun (WGS) entry which is preliminary data.</text>
</comment>
<dbReference type="PANTHER" id="PTHR36698">
    <property type="entry name" value="BLL5892 PROTEIN"/>
    <property type="match status" value="1"/>
</dbReference>
<dbReference type="Pfam" id="PF02470">
    <property type="entry name" value="MlaD"/>
    <property type="match status" value="1"/>
</dbReference>
<feature type="transmembrane region" description="Helical" evidence="1">
    <location>
        <begin position="6"/>
        <end position="28"/>
    </location>
</feature>
<protein>
    <submittedName>
        <fullName evidence="3">MCE family protein</fullName>
    </submittedName>
</protein>
<evidence type="ECO:0000256" key="1">
    <source>
        <dbReference type="SAM" id="Phobius"/>
    </source>
</evidence>
<name>A0A6M0K3D7_9GAMM</name>
<dbReference type="EMBL" id="JAAIJQ010000062">
    <property type="protein sequence ID" value="NEV63794.1"/>
    <property type="molecule type" value="Genomic_DNA"/>
</dbReference>
<dbReference type="AlphaFoldDB" id="A0A6M0K3D7"/>